<proteinExistence type="predicted"/>
<dbReference type="EMBL" id="JACASE010000017">
    <property type="protein sequence ID" value="KAF6397229.1"/>
    <property type="molecule type" value="Genomic_DNA"/>
</dbReference>
<organism evidence="1 2">
    <name type="scientific">Rousettus aegyptiacus</name>
    <name type="common">Egyptian fruit bat</name>
    <name type="synonym">Pteropus aegyptiacus</name>
    <dbReference type="NCBI Taxonomy" id="9407"/>
    <lineage>
        <taxon>Eukaryota</taxon>
        <taxon>Metazoa</taxon>
        <taxon>Chordata</taxon>
        <taxon>Craniata</taxon>
        <taxon>Vertebrata</taxon>
        <taxon>Euteleostomi</taxon>
        <taxon>Mammalia</taxon>
        <taxon>Eutheria</taxon>
        <taxon>Laurasiatheria</taxon>
        <taxon>Chiroptera</taxon>
        <taxon>Yinpterochiroptera</taxon>
        <taxon>Pteropodoidea</taxon>
        <taxon>Pteropodidae</taxon>
        <taxon>Rousettinae</taxon>
        <taxon>Rousettus</taxon>
    </lineage>
</organism>
<evidence type="ECO:0000313" key="2">
    <source>
        <dbReference type="Proteomes" id="UP000593571"/>
    </source>
</evidence>
<name>A0A7J8BFG6_ROUAE</name>
<gene>
    <name evidence="1" type="ORF">HJG63_009871</name>
</gene>
<accession>A0A7J8BFG6</accession>
<keyword evidence="2" id="KW-1185">Reference proteome</keyword>
<dbReference type="AlphaFoldDB" id="A0A7J8BFG6"/>
<protein>
    <submittedName>
        <fullName evidence="1">Uncharacterized protein</fullName>
    </submittedName>
</protein>
<dbReference type="Proteomes" id="UP000593571">
    <property type="component" value="Unassembled WGS sequence"/>
</dbReference>
<evidence type="ECO:0000313" key="1">
    <source>
        <dbReference type="EMBL" id="KAF6397229.1"/>
    </source>
</evidence>
<comment type="caution">
    <text evidence="1">The sequence shown here is derived from an EMBL/GenBank/DDBJ whole genome shotgun (WGS) entry which is preliminary data.</text>
</comment>
<reference evidence="1 2" key="1">
    <citation type="journal article" date="2020" name="Nature">
        <title>Six reference-quality genomes reveal evolution of bat adaptations.</title>
        <authorList>
            <person name="Jebb D."/>
            <person name="Huang Z."/>
            <person name="Pippel M."/>
            <person name="Hughes G.M."/>
            <person name="Lavrichenko K."/>
            <person name="Devanna P."/>
            <person name="Winkler S."/>
            <person name="Jermiin L.S."/>
            <person name="Skirmuntt E.C."/>
            <person name="Katzourakis A."/>
            <person name="Burkitt-Gray L."/>
            <person name="Ray D.A."/>
            <person name="Sullivan K.A.M."/>
            <person name="Roscito J.G."/>
            <person name="Kirilenko B.M."/>
            <person name="Davalos L.M."/>
            <person name="Corthals A.P."/>
            <person name="Power M.L."/>
            <person name="Jones G."/>
            <person name="Ransome R.D."/>
            <person name="Dechmann D.K.N."/>
            <person name="Locatelli A.G."/>
            <person name="Puechmaille S.J."/>
            <person name="Fedrigo O."/>
            <person name="Jarvis E.D."/>
            <person name="Hiller M."/>
            <person name="Vernes S.C."/>
            <person name="Myers E.W."/>
            <person name="Teeling E.C."/>
        </authorList>
    </citation>
    <scope>NUCLEOTIDE SEQUENCE [LARGE SCALE GENOMIC DNA]</scope>
    <source>
        <strain evidence="1">MRouAeg1</strain>
        <tissue evidence="1">Muscle</tissue>
    </source>
</reference>
<sequence length="133" mass="14226">MRREGGPARLWWRRAQRAASVQRRDLFLHPQKRLLGSIFLTCRLSPPPVRFFLLPPTCGSRNIECLAGQSPVAVGKARASGTVSGLEPAPGRVAALPAQPRGAQGPGTAVLSCGGGSAPRRRAANGFLFRLNF</sequence>